<accession>A0A0W8FYL7</accession>
<gene>
    <name evidence="1" type="ORF">ASZ90_004151</name>
</gene>
<comment type="caution">
    <text evidence="1">The sequence shown here is derived from an EMBL/GenBank/DDBJ whole genome shotgun (WGS) entry which is preliminary data.</text>
</comment>
<organism evidence="1">
    <name type="scientific">hydrocarbon metagenome</name>
    <dbReference type="NCBI Taxonomy" id="938273"/>
    <lineage>
        <taxon>unclassified sequences</taxon>
        <taxon>metagenomes</taxon>
        <taxon>ecological metagenomes</taxon>
    </lineage>
</organism>
<protein>
    <submittedName>
        <fullName evidence="1">Uncharacterized protein</fullName>
    </submittedName>
</protein>
<dbReference type="AlphaFoldDB" id="A0A0W8FYL7"/>
<sequence>MPDAKDKTIDVDRLLKNKLKSVSVDSLEKGIAKVVSDLVGEDYKCTISDVKYTLFSGADFHIKVELTYNPEN</sequence>
<name>A0A0W8FYL7_9ZZZZ</name>
<evidence type="ECO:0000313" key="1">
    <source>
        <dbReference type="EMBL" id="KUG26015.1"/>
    </source>
</evidence>
<proteinExistence type="predicted"/>
<reference evidence="1" key="1">
    <citation type="journal article" date="2015" name="Proc. Natl. Acad. Sci. U.S.A.">
        <title>Networks of energetic and metabolic interactions define dynamics in microbial communities.</title>
        <authorList>
            <person name="Embree M."/>
            <person name="Liu J.K."/>
            <person name="Al-Bassam M.M."/>
            <person name="Zengler K."/>
        </authorList>
    </citation>
    <scope>NUCLEOTIDE SEQUENCE</scope>
</reference>
<dbReference type="EMBL" id="LNQE01000554">
    <property type="protein sequence ID" value="KUG26015.1"/>
    <property type="molecule type" value="Genomic_DNA"/>
</dbReference>